<reference evidence="1" key="1">
    <citation type="submission" date="2018-05" db="EMBL/GenBank/DDBJ databases">
        <authorList>
            <person name="Lanie J.A."/>
            <person name="Ng W.-L."/>
            <person name="Kazmierczak K.M."/>
            <person name="Andrzejewski T.M."/>
            <person name="Davidsen T.M."/>
            <person name="Wayne K.J."/>
            <person name="Tettelin H."/>
            <person name="Glass J.I."/>
            <person name="Rusch D."/>
            <person name="Podicherti R."/>
            <person name="Tsui H.-C.T."/>
            <person name="Winkler M.E."/>
        </authorList>
    </citation>
    <scope>NUCLEOTIDE SEQUENCE</scope>
</reference>
<name>A0A382B6X5_9ZZZZ</name>
<dbReference type="AlphaFoldDB" id="A0A382B6X5"/>
<accession>A0A382B6X5</accession>
<organism evidence="1">
    <name type="scientific">marine metagenome</name>
    <dbReference type="NCBI Taxonomy" id="408172"/>
    <lineage>
        <taxon>unclassified sequences</taxon>
        <taxon>metagenomes</taxon>
        <taxon>ecological metagenomes</taxon>
    </lineage>
</organism>
<evidence type="ECO:0000313" key="1">
    <source>
        <dbReference type="EMBL" id="SVB09007.1"/>
    </source>
</evidence>
<gene>
    <name evidence="1" type="ORF">METZ01_LOCUS161861</name>
</gene>
<proteinExistence type="predicted"/>
<protein>
    <submittedName>
        <fullName evidence="1">Uncharacterized protein</fullName>
    </submittedName>
</protein>
<sequence>MVRKATLTAKPRRESDIWAAGSIIRGRSQTVAELTYAIGARAAEEESSIVNQIVRPKL</sequence>
<dbReference type="EMBL" id="UINC01028285">
    <property type="protein sequence ID" value="SVB09007.1"/>
    <property type="molecule type" value="Genomic_DNA"/>
</dbReference>